<name>A0A8S5RG88_9VIRU</name>
<evidence type="ECO:0000256" key="4">
    <source>
        <dbReference type="ARBA" id="ARBA00022691"/>
    </source>
</evidence>
<keyword evidence="3" id="KW-0808">Transferase</keyword>
<dbReference type="InterPro" id="IPR050390">
    <property type="entry name" value="C5-Methyltransferase"/>
</dbReference>
<dbReference type="EMBL" id="BK059104">
    <property type="protein sequence ID" value="DAE30375.1"/>
    <property type="molecule type" value="Genomic_DNA"/>
</dbReference>
<dbReference type="EC" id="2.1.1.37" evidence="1"/>
<dbReference type="GO" id="GO:0003886">
    <property type="term" value="F:DNA (cytosine-5-)-methyltransferase activity"/>
    <property type="evidence" value="ECO:0007669"/>
    <property type="project" value="UniProtKB-EC"/>
</dbReference>
<reference evidence="5" key="1">
    <citation type="journal article" date="2021" name="Proc. Natl. Acad. Sci. U.S.A.">
        <title>A Catalog of Tens of Thousands of Viruses from Human Metagenomes Reveals Hidden Associations with Chronic Diseases.</title>
        <authorList>
            <person name="Tisza M.J."/>
            <person name="Buck C.B."/>
        </authorList>
    </citation>
    <scope>NUCLEOTIDE SEQUENCE</scope>
    <source>
        <strain evidence="5">Ctiha2</strain>
    </source>
</reference>
<evidence type="ECO:0000313" key="5">
    <source>
        <dbReference type="EMBL" id="DAE30375.1"/>
    </source>
</evidence>
<dbReference type="Gene3D" id="3.90.120.10">
    <property type="entry name" value="DNA Methylase, subunit A, domain 2"/>
    <property type="match status" value="1"/>
</dbReference>
<evidence type="ECO:0000256" key="1">
    <source>
        <dbReference type="ARBA" id="ARBA00011975"/>
    </source>
</evidence>
<dbReference type="PANTHER" id="PTHR23068">
    <property type="entry name" value="DNA CYTOSINE-5- -METHYLTRANSFERASE 3-RELATED"/>
    <property type="match status" value="1"/>
</dbReference>
<dbReference type="InterPro" id="IPR001525">
    <property type="entry name" value="C5_MeTfrase"/>
</dbReference>
<dbReference type="Gene3D" id="3.40.50.150">
    <property type="entry name" value="Vaccinia Virus protein VP39"/>
    <property type="match status" value="2"/>
</dbReference>
<dbReference type="GO" id="GO:0032259">
    <property type="term" value="P:methylation"/>
    <property type="evidence" value="ECO:0007669"/>
    <property type="project" value="UniProtKB-KW"/>
</dbReference>
<sequence>MAKERWKPDIFLYENNESAAEEIKSQISEELGYPLLHINSALVSAQQRKRIYCTNIPNVPQPEDRHIFLKDILEHGIVDKEKAYCLKHQAGNARDYLKKHHIQVAFTPVNIAESDDSIRIGDIDTTAQAHRVYSSDGKSVNLTSNGGGQGAKTGLYMTPISITEDSFKHLSEKEMEYMVRTVASGRNHFDFGYIQVSNKDKSQCLLANLHKGVPYNVMCEEIEVIDLSKYKKIEWYENGNLSVDGKMIYLVKDGLIGYKDGLYPIKLKDGYYLIRKLTPLECERLQTLPDNYTAAPKNSATQRYKQIGNGWTAEVIIHILNQGLKNVPRDYPIEVLSLYDGIATGRYCLEKMGFTNITYKAYEIDKYAMNVATYNYPDIEECGDVFQVRNDDWEY</sequence>
<accession>A0A8S5RG88</accession>
<protein>
    <recommendedName>
        <fullName evidence="1">DNA (cytosine-5-)-methyltransferase</fullName>
        <ecNumber evidence="1">2.1.1.37</ecNumber>
    </recommendedName>
</protein>
<keyword evidence="2 5" id="KW-0489">Methyltransferase</keyword>
<evidence type="ECO:0000256" key="2">
    <source>
        <dbReference type="ARBA" id="ARBA00022603"/>
    </source>
</evidence>
<organism evidence="5">
    <name type="scientific">virus sp. ctiha2</name>
    <dbReference type="NCBI Taxonomy" id="2827299"/>
    <lineage>
        <taxon>Viruses</taxon>
    </lineage>
</organism>
<dbReference type="PANTHER" id="PTHR23068:SF25">
    <property type="entry name" value="DNA (CYTOSINE-5)-METHYLTRANSFERASE DRM2"/>
    <property type="match status" value="1"/>
</dbReference>
<dbReference type="Pfam" id="PF00145">
    <property type="entry name" value="DNA_methylase"/>
    <property type="match status" value="1"/>
</dbReference>
<keyword evidence="4" id="KW-0949">S-adenosyl-L-methionine</keyword>
<dbReference type="SUPFAM" id="SSF53335">
    <property type="entry name" value="S-adenosyl-L-methionine-dependent methyltransferases"/>
    <property type="match status" value="2"/>
</dbReference>
<dbReference type="InterPro" id="IPR029063">
    <property type="entry name" value="SAM-dependent_MTases_sf"/>
</dbReference>
<evidence type="ECO:0000256" key="3">
    <source>
        <dbReference type="ARBA" id="ARBA00022679"/>
    </source>
</evidence>
<proteinExistence type="predicted"/>